<reference evidence="1" key="1">
    <citation type="submission" date="2022-11" db="EMBL/GenBank/DDBJ databases">
        <title>Genome Resource of Sclerotinia nivalis Strain SnTB1, a Plant Pathogen Isolated from American Ginseng.</title>
        <authorList>
            <person name="Fan S."/>
        </authorList>
    </citation>
    <scope>NUCLEOTIDE SEQUENCE</scope>
    <source>
        <strain evidence="1">SnTB1</strain>
    </source>
</reference>
<keyword evidence="2" id="KW-1185">Reference proteome</keyword>
<dbReference type="AlphaFoldDB" id="A0A9X0AHJ5"/>
<proteinExistence type="predicted"/>
<dbReference type="Proteomes" id="UP001152300">
    <property type="component" value="Unassembled WGS sequence"/>
</dbReference>
<evidence type="ECO:0000313" key="1">
    <source>
        <dbReference type="EMBL" id="KAJ8062930.1"/>
    </source>
</evidence>
<dbReference type="EMBL" id="JAPEIS010000009">
    <property type="protein sequence ID" value="KAJ8062930.1"/>
    <property type="molecule type" value="Genomic_DNA"/>
</dbReference>
<sequence length="129" mass="14880">MYHSINMHKGKALILFRKVETQRNLSWCGEFLVPLLDVVVDRDSDVSYEDVYVDMKNKKIKARGDADDTIAYLDVVVDRDSDVSYEDVYVDMKSKMKARSDADDTIAYLDVVADRDSDVSYEDVYVDME</sequence>
<gene>
    <name evidence="1" type="ORF">OCU04_008177</name>
</gene>
<name>A0A9X0AHJ5_9HELO</name>
<protein>
    <submittedName>
        <fullName evidence="1">Uncharacterized protein</fullName>
    </submittedName>
</protein>
<accession>A0A9X0AHJ5</accession>
<comment type="caution">
    <text evidence="1">The sequence shown here is derived from an EMBL/GenBank/DDBJ whole genome shotgun (WGS) entry which is preliminary data.</text>
</comment>
<evidence type="ECO:0000313" key="2">
    <source>
        <dbReference type="Proteomes" id="UP001152300"/>
    </source>
</evidence>
<organism evidence="1 2">
    <name type="scientific">Sclerotinia nivalis</name>
    <dbReference type="NCBI Taxonomy" id="352851"/>
    <lineage>
        <taxon>Eukaryota</taxon>
        <taxon>Fungi</taxon>
        <taxon>Dikarya</taxon>
        <taxon>Ascomycota</taxon>
        <taxon>Pezizomycotina</taxon>
        <taxon>Leotiomycetes</taxon>
        <taxon>Helotiales</taxon>
        <taxon>Sclerotiniaceae</taxon>
        <taxon>Sclerotinia</taxon>
    </lineage>
</organism>